<dbReference type="GO" id="GO:0005975">
    <property type="term" value="P:carbohydrate metabolic process"/>
    <property type="evidence" value="ECO:0007669"/>
    <property type="project" value="InterPro"/>
</dbReference>
<dbReference type="PANTHER" id="PTHR31490:SF1">
    <property type="entry name" value="ENDO-1,4-BETA-XYLANASE 1"/>
    <property type="match status" value="1"/>
</dbReference>
<dbReference type="InterPro" id="IPR044846">
    <property type="entry name" value="GH10"/>
</dbReference>
<gene>
    <name evidence="1" type="ORF">CUNI_LOCUS12789</name>
</gene>
<dbReference type="Proteomes" id="UP000678393">
    <property type="component" value="Unassembled WGS sequence"/>
</dbReference>
<comment type="caution">
    <text evidence="1">The sequence shown here is derived from an EMBL/GenBank/DDBJ whole genome shotgun (WGS) entry which is preliminary data.</text>
</comment>
<dbReference type="PANTHER" id="PTHR31490">
    <property type="entry name" value="GLYCOSYL HYDROLASE"/>
    <property type="match status" value="1"/>
</dbReference>
<dbReference type="GO" id="GO:0004553">
    <property type="term" value="F:hydrolase activity, hydrolyzing O-glycosyl compounds"/>
    <property type="evidence" value="ECO:0007669"/>
    <property type="project" value="InterPro"/>
</dbReference>
<protein>
    <submittedName>
        <fullName evidence="1">Uncharacterized protein</fullName>
    </submittedName>
</protein>
<accession>A0A8S3ZKB3</accession>
<evidence type="ECO:0000313" key="1">
    <source>
        <dbReference type="EMBL" id="CAG5127231.1"/>
    </source>
</evidence>
<dbReference type="SUPFAM" id="SSF51445">
    <property type="entry name" value="(Trans)glycosidases"/>
    <property type="match status" value="1"/>
</dbReference>
<keyword evidence="2" id="KW-1185">Reference proteome</keyword>
<feature type="non-terminal residue" evidence="1">
    <location>
        <position position="189"/>
    </location>
</feature>
<proteinExistence type="predicted"/>
<reference evidence="1" key="1">
    <citation type="submission" date="2021-04" db="EMBL/GenBank/DDBJ databases">
        <authorList>
            <consortium name="Molecular Ecology Group"/>
        </authorList>
    </citation>
    <scope>NUCLEOTIDE SEQUENCE</scope>
</reference>
<sequence>INIPSNTAASDYVVHVDHTRHLFRFGTGARSDFIIHEDYQQYRNVLYSLFNSVTLHQFSWFRDQGTASDPNHSRDVNATEELTKNGVEILGESLFSARPASEPMWVANLHSAELRDAVTIRLNYLTGITKGKVHRWIVNNQLLHGRFYEDRLGDKNFSPQLFKTVRAADPYPDLLLNDLDVVATGNHNL</sequence>
<name>A0A8S3ZKB3_9EUPU</name>
<dbReference type="OrthoDB" id="3055998at2759"/>
<feature type="non-terminal residue" evidence="1">
    <location>
        <position position="1"/>
    </location>
</feature>
<dbReference type="Gene3D" id="3.20.20.80">
    <property type="entry name" value="Glycosidases"/>
    <property type="match status" value="1"/>
</dbReference>
<dbReference type="AlphaFoldDB" id="A0A8S3ZKB3"/>
<organism evidence="1 2">
    <name type="scientific">Candidula unifasciata</name>
    <dbReference type="NCBI Taxonomy" id="100452"/>
    <lineage>
        <taxon>Eukaryota</taxon>
        <taxon>Metazoa</taxon>
        <taxon>Spiralia</taxon>
        <taxon>Lophotrochozoa</taxon>
        <taxon>Mollusca</taxon>
        <taxon>Gastropoda</taxon>
        <taxon>Heterobranchia</taxon>
        <taxon>Euthyneura</taxon>
        <taxon>Panpulmonata</taxon>
        <taxon>Eupulmonata</taxon>
        <taxon>Stylommatophora</taxon>
        <taxon>Helicina</taxon>
        <taxon>Helicoidea</taxon>
        <taxon>Geomitridae</taxon>
        <taxon>Candidula</taxon>
    </lineage>
</organism>
<dbReference type="InterPro" id="IPR017853">
    <property type="entry name" value="GH"/>
</dbReference>
<evidence type="ECO:0000313" key="2">
    <source>
        <dbReference type="Proteomes" id="UP000678393"/>
    </source>
</evidence>
<dbReference type="EMBL" id="CAJHNH020002617">
    <property type="protein sequence ID" value="CAG5127231.1"/>
    <property type="molecule type" value="Genomic_DNA"/>
</dbReference>